<dbReference type="RefSeq" id="WP_316969722.1">
    <property type="nucleotide sequence ID" value="NZ_JARFPL010000040.1"/>
</dbReference>
<reference evidence="4 5" key="1">
    <citation type="submission" date="2023-03" db="EMBL/GenBank/DDBJ databases">
        <title>Whole genome sequencing of Methanotrichaceae archaeon M04Ac.</title>
        <authorList>
            <person name="Khomyakova M.A."/>
            <person name="Merkel A.Y."/>
            <person name="Slobodkin A.I."/>
        </authorList>
    </citation>
    <scope>NUCLEOTIDE SEQUENCE [LARGE SCALE GENOMIC DNA]</scope>
    <source>
        <strain evidence="4 5">M04Ac</strain>
    </source>
</reference>
<feature type="transmembrane region" description="Helical" evidence="1">
    <location>
        <begin position="44"/>
        <end position="66"/>
    </location>
</feature>
<feature type="transmembrane region" description="Helical" evidence="1">
    <location>
        <begin position="274"/>
        <end position="296"/>
    </location>
</feature>
<dbReference type="Pfam" id="PF13194">
    <property type="entry name" value="DUF4010"/>
    <property type="match status" value="1"/>
</dbReference>
<evidence type="ECO:0000259" key="2">
    <source>
        <dbReference type="Pfam" id="PF02308"/>
    </source>
</evidence>
<feature type="transmembrane region" description="Helical" evidence="1">
    <location>
        <begin position="72"/>
        <end position="91"/>
    </location>
</feature>
<evidence type="ECO:0000259" key="3">
    <source>
        <dbReference type="Pfam" id="PF13194"/>
    </source>
</evidence>
<accession>A0ABT5XH25</accession>
<dbReference type="PANTHER" id="PTHR39084:SF1">
    <property type="entry name" value="DUF4010 DOMAIN-CONTAINING PROTEIN"/>
    <property type="match status" value="1"/>
</dbReference>
<feature type="transmembrane region" description="Helical" evidence="1">
    <location>
        <begin position="243"/>
        <end position="262"/>
    </location>
</feature>
<organism evidence="4 5">
    <name type="scientific">Candidatus Methanocrinis alkalitolerans</name>
    <dbReference type="NCBI Taxonomy" id="3033395"/>
    <lineage>
        <taxon>Archaea</taxon>
        <taxon>Methanobacteriati</taxon>
        <taxon>Methanobacteriota</taxon>
        <taxon>Stenosarchaea group</taxon>
        <taxon>Methanomicrobia</taxon>
        <taxon>Methanotrichales</taxon>
        <taxon>Methanotrichaceae</taxon>
        <taxon>Methanocrinis</taxon>
    </lineage>
</organism>
<keyword evidence="1" id="KW-0472">Membrane</keyword>
<feature type="transmembrane region" description="Helical" evidence="1">
    <location>
        <begin position="403"/>
        <end position="424"/>
    </location>
</feature>
<feature type="transmembrane region" description="Helical" evidence="1">
    <location>
        <begin position="16"/>
        <end position="32"/>
    </location>
</feature>
<protein>
    <submittedName>
        <fullName evidence="4">MgtC/SapB family protein</fullName>
    </submittedName>
</protein>
<feature type="transmembrane region" description="Helical" evidence="1">
    <location>
        <begin position="98"/>
        <end position="115"/>
    </location>
</feature>
<comment type="caution">
    <text evidence="4">The sequence shown here is derived from an EMBL/GenBank/DDBJ whole genome shotgun (WGS) entry which is preliminary data.</text>
</comment>
<evidence type="ECO:0000256" key="1">
    <source>
        <dbReference type="SAM" id="Phobius"/>
    </source>
</evidence>
<feature type="transmembrane region" description="Helical" evidence="1">
    <location>
        <begin position="121"/>
        <end position="138"/>
    </location>
</feature>
<keyword evidence="1" id="KW-1133">Transmembrane helix</keyword>
<feature type="domain" description="MgtC/SapB/SrpB/YhiD N-terminal" evidence="2">
    <location>
        <begin position="20"/>
        <end position="144"/>
    </location>
</feature>
<keyword evidence="1" id="KW-0812">Transmembrane</keyword>
<dbReference type="EMBL" id="JARFPL010000040">
    <property type="protein sequence ID" value="MDF0594023.1"/>
    <property type="molecule type" value="Genomic_DNA"/>
</dbReference>
<feature type="transmembrane region" description="Helical" evidence="1">
    <location>
        <begin position="187"/>
        <end position="205"/>
    </location>
</feature>
<feature type="domain" description="DUF4010" evidence="3">
    <location>
        <begin position="192"/>
        <end position="399"/>
    </location>
</feature>
<feature type="transmembrane region" description="Helical" evidence="1">
    <location>
        <begin position="317"/>
        <end position="338"/>
    </location>
</feature>
<keyword evidence="5" id="KW-1185">Reference proteome</keyword>
<proteinExistence type="predicted"/>
<dbReference type="Pfam" id="PF02308">
    <property type="entry name" value="MgtC"/>
    <property type="match status" value="1"/>
</dbReference>
<evidence type="ECO:0000313" key="4">
    <source>
        <dbReference type="EMBL" id="MDF0594023.1"/>
    </source>
</evidence>
<gene>
    <name evidence="4" type="ORF">P0O24_10570</name>
</gene>
<name>A0ABT5XH25_9EURY</name>
<feature type="transmembrane region" description="Helical" evidence="1">
    <location>
        <begin position="375"/>
        <end position="397"/>
    </location>
</feature>
<dbReference type="InterPro" id="IPR049177">
    <property type="entry name" value="MgtC_SapB_SrpB_YhiD_N"/>
</dbReference>
<dbReference type="Proteomes" id="UP001215956">
    <property type="component" value="Unassembled WGS sequence"/>
</dbReference>
<dbReference type="PANTHER" id="PTHR39084">
    <property type="entry name" value="MEMBRANE PROTEIN-RELATED"/>
    <property type="match status" value="1"/>
</dbReference>
<dbReference type="InterPro" id="IPR025105">
    <property type="entry name" value="DUF4010"/>
</dbReference>
<evidence type="ECO:0000313" key="5">
    <source>
        <dbReference type="Proteomes" id="UP001215956"/>
    </source>
</evidence>
<sequence length="425" mass="45128">MDFGYLNLEGIAFSDLYPFLISILIGALIGTERERDLLEKKKRGVAGLRTFILISVLGTLSAQMAALYGSGFMIVAIASFALMVAIGYAASATNLGRLDFTSEVAAVIAFILGALCHSPETVMLAIALAILGTAILAAKKTAHRYVEKIKEEELLDTLKMGTIALVILPLLPNVPIDPFEVLNPRNIWMMVVLVSLIGYVGYVMIRIFGTERGLSITGALGGLVSSTAVATTMAAEARAHREVVPSAVFAVTIASCTMFPRILLEVFVVNRDLFVPLLAPMISMTAVGVFMALLLYRKGETIETDVNLSDPFRLTPALKFGAFFAFVLLVSKLASIGFGDAGTYAASLVAGLADVDAITLSLATLARTSQLDEGVAVAAITLAAITNTLVKLLITFILGSKEFGVRVAMIFVPIIAVGLIAIILF</sequence>